<evidence type="ECO:0000256" key="3">
    <source>
        <dbReference type="PROSITE-ProRule" id="PRU00339"/>
    </source>
</evidence>
<organism evidence="5 6">
    <name type="scientific">Pedobacter cryoconitis</name>
    <dbReference type="NCBI Taxonomy" id="188932"/>
    <lineage>
        <taxon>Bacteria</taxon>
        <taxon>Pseudomonadati</taxon>
        <taxon>Bacteroidota</taxon>
        <taxon>Sphingobacteriia</taxon>
        <taxon>Sphingobacteriales</taxon>
        <taxon>Sphingobacteriaceae</taxon>
        <taxon>Pedobacter</taxon>
    </lineage>
</organism>
<feature type="chain" id="PRO_5031079866" description="Esterase" evidence="4">
    <location>
        <begin position="20"/>
        <end position="410"/>
    </location>
</feature>
<dbReference type="GO" id="GO:0016788">
    <property type="term" value="F:hydrolase activity, acting on ester bonds"/>
    <property type="evidence" value="ECO:0007669"/>
    <property type="project" value="TreeGrafter"/>
</dbReference>
<keyword evidence="4" id="KW-0732">Signal</keyword>
<dbReference type="PROSITE" id="PS50005">
    <property type="entry name" value="TPR"/>
    <property type="match status" value="1"/>
</dbReference>
<sequence length="410" mass="46637">MKKLILSVLAAFFSLCALAQKDNKVTIGTIDSIQSKILNEQRKIWIHVPNSWRADSKQRYPVLYLLDGDSHFSSIVGVIQHLSEVNGNTVCPEMIVVGIPNTDRIRDLTPTHVNAAPPYTDSLILKTTGGGERFVSFIEKELIPRIDSLYPTQPYKILTGHSFGGLTVMNVAINHTKLFNSYICIDPSMWWDQMNLLNTVPKSLKEKNFSGTTLYLGIANTLREGMDITTVRSDTTKGTRHIRSILNLDQYIKEQKQNGLRYESKYYSNDDHGSVPLITEYDALRFIFDKYSFKISPKDIIDPKVDLANKFEKHYQEVSKMLGYKLSPPEDIINNLGCDVLVRKQYAKAEGLFKINVDNYPESYNVYDSYGDYFLAIGNKSKAIEYFKKALSIKENPESRKKLNKLSSGK</sequence>
<keyword evidence="2" id="KW-0378">Hydrolase</keyword>
<dbReference type="PANTHER" id="PTHR40841">
    <property type="entry name" value="SIDEROPHORE TRIACETYLFUSARININE C ESTERASE"/>
    <property type="match status" value="1"/>
</dbReference>
<feature type="signal peptide" evidence="4">
    <location>
        <begin position="1"/>
        <end position="19"/>
    </location>
</feature>
<gene>
    <name evidence="5" type="ORF">HDE69_001863</name>
</gene>
<dbReference type="EMBL" id="JACHCF010000004">
    <property type="protein sequence ID" value="MBB5620810.1"/>
    <property type="molecule type" value="Genomic_DNA"/>
</dbReference>
<accession>A0A7W8YS63</accession>
<evidence type="ECO:0008006" key="7">
    <source>
        <dbReference type="Google" id="ProtNLM"/>
    </source>
</evidence>
<evidence type="ECO:0000313" key="6">
    <source>
        <dbReference type="Proteomes" id="UP000537718"/>
    </source>
</evidence>
<dbReference type="SUPFAM" id="SSF53474">
    <property type="entry name" value="alpha/beta-Hydrolases"/>
    <property type="match status" value="1"/>
</dbReference>
<reference evidence="5 6" key="1">
    <citation type="submission" date="2020-08" db="EMBL/GenBank/DDBJ databases">
        <title>Genomic Encyclopedia of Type Strains, Phase IV (KMG-V): Genome sequencing to study the core and pangenomes of soil and plant-associated prokaryotes.</title>
        <authorList>
            <person name="Whitman W."/>
        </authorList>
    </citation>
    <scope>NUCLEOTIDE SEQUENCE [LARGE SCALE GENOMIC DNA]</scope>
    <source>
        <strain evidence="5 6">MP7CTX6</strain>
    </source>
</reference>
<dbReference type="Pfam" id="PF00756">
    <property type="entry name" value="Esterase"/>
    <property type="match status" value="1"/>
</dbReference>
<proteinExistence type="inferred from homology"/>
<dbReference type="RefSeq" id="WP_183866828.1">
    <property type="nucleotide sequence ID" value="NZ_JACHCF010000004.1"/>
</dbReference>
<dbReference type="InterPro" id="IPR000801">
    <property type="entry name" value="Esterase-like"/>
</dbReference>
<dbReference type="SUPFAM" id="SSF48452">
    <property type="entry name" value="TPR-like"/>
    <property type="match status" value="1"/>
</dbReference>
<dbReference type="InterPro" id="IPR052558">
    <property type="entry name" value="Siderophore_Hydrolase_D"/>
</dbReference>
<dbReference type="Proteomes" id="UP000537718">
    <property type="component" value="Unassembled WGS sequence"/>
</dbReference>
<dbReference type="InterPro" id="IPR029058">
    <property type="entry name" value="AB_hydrolase_fold"/>
</dbReference>
<evidence type="ECO:0000256" key="2">
    <source>
        <dbReference type="ARBA" id="ARBA00022801"/>
    </source>
</evidence>
<evidence type="ECO:0000256" key="4">
    <source>
        <dbReference type="SAM" id="SignalP"/>
    </source>
</evidence>
<comment type="similarity">
    <text evidence="1">Belongs to the esterase D family.</text>
</comment>
<dbReference type="Gene3D" id="3.40.50.1820">
    <property type="entry name" value="alpha/beta hydrolase"/>
    <property type="match status" value="1"/>
</dbReference>
<dbReference type="InterPro" id="IPR019734">
    <property type="entry name" value="TPR_rpt"/>
</dbReference>
<evidence type="ECO:0000256" key="1">
    <source>
        <dbReference type="ARBA" id="ARBA00005622"/>
    </source>
</evidence>
<keyword evidence="3" id="KW-0802">TPR repeat</keyword>
<name>A0A7W8YS63_9SPHI</name>
<comment type="caution">
    <text evidence="5">The sequence shown here is derived from an EMBL/GenBank/DDBJ whole genome shotgun (WGS) entry which is preliminary data.</text>
</comment>
<protein>
    <recommendedName>
        <fullName evidence="7">Esterase</fullName>
    </recommendedName>
</protein>
<feature type="repeat" description="TPR" evidence="3">
    <location>
        <begin position="364"/>
        <end position="397"/>
    </location>
</feature>
<dbReference type="AlphaFoldDB" id="A0A7W8YS63"/>
<evidence type="ECO:0000313" key="5">
    <source>
        <dbReference type="EMBL" id="MBB5620810.1"/>
    </source>
</evidence>
<dbReference type="InterPro" id="IPR011990">
    <property type="entry name" value="TPR-like_helical_dom_sf"/>
</dbReference>
<dbReference type="PANTHER" id="PTHR40841:SF2">
    <property type="entry name" value="SIDEROPHORE-DEGRADING ESTERASE (EUROFUNG)"/>
    <property type="match status" value="1"/>
</dbReference>